<dbReference type="AlphaFoldDB" id="A0A5C8G4V8"/>
<dbReference type="InterPro" id="IPR000182">
    <property type="entry name" value="GNAT_dom"/>
</dbReference>
<name>A0A5C8G4V8_9SPIR</name>
<dbReference type="Pfam" id="PF00583">
    <property type="entry name" value="Acetyltransf_1"/>
    <property type="match status" value="1"/>
</dbReference>
<evidence type="ECO:0000313" key="3">
    <source>
        <dbReference type="Proteomes" id="UP000322327"/>
    </source>
</evidence>
<feature type="domain" description="N-acetyltransferase" evidence="1">
    <location>
        <begin position="2"/>
        <end position="152"/>
    </location>
</feature>
<organism evidence="2 3">
    <name type="scientific">Brachyspira aalborgi</name>
    <dbReference type="NCBI Taxonomy" id="29522"/>
    <lineage>
        <taxon>Bacteria</taxon>
        <taxon>Pseudomonadati</taxon>
        <taxon>Spirochaetota</taxon>
        <taxon>Spirochaetia</taxon>
        <taxon>Brachyspirales</taxon>
        <taxon>Brachyspiraceae</taxon>
        <taxon>Brachyspira</taxon>
    </lineage>
</organism>
<dbReference type="SUPFAM" id="SSF55729">
    <property type="entry name" value="Acyl-CoA N-acyltransferases (Nat)"/>
    <property type="match status" value="1"/>
</dbReference>
<protein>
    <submittedName>
        <fullName evidence="2">GNAT family N-acetyltransferase</fullName>
    </submittedName>
</protein>
<evidence type="ECO:0000259" key="1">
    <source>
        <dbReference type="PROSITE" id="PS51186"/>
    </source>
</evidence>
<dbReference type="GO" id="GO:0016747">
    <property type="term" value="F:acyltransferase activity, transferring groups other than amino-acyl groups"/>
    <property type="evidence" value="ECO:0007669"/>
    <property type="project" value="InterPro"/>
</dbReference>
<keyword evidence="2" id="KW-0808">Transferase</keyword>
<comment type="caution">
    <text evidence="2">The sequence shown here is derived from an EMBL/GenBank/DDBJ whole genome shotgun (WGS) entry which is preliminary data.</text>
</comment>
<dbReference type="EMBL" id="SAYI01000014">
    <property type="protein sequence ID" value="TXJ56739.1"/>
    <property type="molecule type" value="Genomic_DNA"/>
</dbReference>
<reference evidence="2 3" key="1">
    <citation type="journal article" date="1992" name="Lakartidningen">
        <title>[Penicillin V and not amoxicillin is the first choice preparation in acute otitis].</title>
        <authorList>
            <person name="Kamme C."/>
            <person name="Lundgren K."/>
            <person name="Prellner K."/>
        </authorList>
    </citation>
    <scope>NUCLEOTIDE SEQUENCE [LARGE SCALE GENOMIC DNA]</scope>
    <source>
        <strain evidence="2 3">PC3053II</strain>
    </source>
</reference>
<proteinExistence type="predicted"/>
<dbReference type="InterPro" id="IPR016181">
    <property type="entry name" value="Acyl_CoA_acyltransferase"/>
</dbReference>
<dbReference type="CDD" id="cd04301">
    <property type="entry name" value="NAT_SF"/>
    <property type="match status" value="1"/>
</dbReference>
<dbReference type="PROSITE" id="PS51186">
    <property type="entry name" value="GNAT"/>
    <property type="match status" value="1"/>
</dbReference>
<gene>
    <name evidence="2" type="ORF">EPJ76_03940</name>
</gene>
<dbReference type="Proteomes" id="UP000322327">
    <property type="component" value="Unassembled WGS sequence"/>
</dbReference>
<evidence type="ECO:0000313" key="2">
    <source>
        <dbReference type="EMBL" id="TXJ56739.1"/>
    </source>
</evidence>
<accession>A0A5C8G4V8</accession>
<dbReference type="Gene3D" id="3.40.630.30">
    <property type="match status" value="1"/>
</dbReference>
<dbReference type="RefSeq" id="WP_147530629.1">
    <property type="nucleotide sequence ID" value="NZ_SAYI01000014.1"/>
</dbReference>
<sequence>MINFLEIKDNLKYKDFAQNLYNEAFPIEERWDFNAILNNNNNKFYAILDGDIPVGITTIWEFLDFNYIEYLAIDKKFRGKNYGSKILTQILESLKDKLIVIEVEPYDLNEIAKKRIDWYLRFGFILADYDYNMACINEKKEEGTIKMKIMTTRKIKDKEEHDKITDYLYKNIYKPRLEIINKSKYL</sequence>